<evidence type="ECO:0000256" key="1">
    <source>
        <dbReference type="ARBA" id="ARBA00004370"/>
    </source>
</evidence>
<reference evidence="7 8" key="1">
    <citation type="submission" date="2024-02" db="EMBL/GenBank/DDBJ databases">
        <title>Herpetosiphon gulosus NBRC 112829.</title>
        <authorList>
            <person name="Ichikawa N."/>
            <person name="Katano-Makiyama Y."/>
            <person name="Hidaka K."/>
        </authorList>
    </citation>
    <scope>NUCLEOTIDE SEQUENCE [LARGE SCALE GENOMIC DNA]</scope>
    <source>
        <strain evidence="7 8">NBRC 112829</strain>
    </source>
</reference>
<name>A0ABP9X728_9CHLR</name>
<keyword evidence="5" id="KW-0812">Transmembrane</keyword>
<dbReference type="Gene3D" id="3.30.565.10">
    <property type="entry name" value="Histidine kinase-like ATPase, C-terminal domain"/>
    <property type="match status" value="1"/>
</dbReference>
<feature type="transmembrane region" description="Helical" evidence="5">
    <location>
        <begin position="34"/>
        <end position="54"/>
    </location>
</feature>
<keyword evidence="4" id="KW-0418">Kinase</keyword>
<dbReference type="RefSeq" id="WP_345724751.1">
    <property type="nucleotide sequence ID" value="NZ_BAABRU010000035.1"/>
</dbReference>
<dbReference type="Proteomes" id="UP001428290">
    <property type="component" value="Unassembled WGS sequence"/>
</dbReference>
<dbReference type="Pfam" id="PF06580">
    <property type="entry name" value="His_kinase"/>
    <property type="match status" value="1"/>
</dbReference>
<dbReference type="CDD" id="cd06225">
    <property type="entry name" value="HAMP"/>
    <property type="match status" value="1"/>
</dbReference>
<keyword evidence="8" id="KW-1185">Reference proteome</keyword>
<evidence type="ECO:0000256" key="4">
    <source>
        <dbReference type="ARBA" id="ARBA00022777"/>
    </source>
</evidence>
<evidence type="ECO:0000256" key="3">
    <source>
        <dbReference type="ARBA" id="ARBA00022679"/>
    </source>
</evidence>
<dbReference type="Pfam" id="PF02518">
    <property type="entry name" value="HATPase_c"/>
    <property type="match status" value="1"/>
</dbReference>
<dbReference type="Pfam" id="PF00672">
    <property type="entry name" value="HAMP"/>
    <property type="match status" value="1"/>
</dbReference>
<dbReference type="PANTHER" id="PTHR34220:SF7">
    <property type="entry name" value="SENSOR HISTIDINE KINASE YPDA"/>
    <property type="match status" value="1"/>
</dbReference>
<dbReference type="PROSITE" id="PS50885">
    <property type="entry name" value="HAMP"/>
    <property type="match status" value="1"/>
</dbReference>
<evidence type="ECO:0000259" key="6">
    <source>
        <dbReference type="PROSITE" id="PS50885"/>
    </source>
</evidence>
<feature type="transmembrane region" description="Helical" evidence="5">
    <location>
        <begin position="203"/>
        <end position="225"/>
    </location>
</feature>
<dbReference type="SUPFAM" id="SSF55874">
    <property type="entry name" value="ATPase domain of HSP90 chaperone/DNA topoisomerase II/histidine kinase"/>
    <property type="match status" value="1"/>
</dbReference>
<dbReference type="InterPro" id="IPR003660">
    <property type="entry name" value="HAMP_dom"/>
</dbReference>
<dbReference type="InterPro" id="IPR036890">
    <property type="entry name" value="HATPase_C_sf"/>
</dbReference>
<evidence type="ECO:0000313" key="7">
    <source>
        <dbReference type="EMBL" id="GAA5531174.1"/>
    </source>
</evidence>
<dbReference type="PANTHER" id="PTHR34220">
    <property type="entry name" value="SENSOR HISTIDINE KINASE YPDA"/>
    <property type="match status" value="1"/>
</dbReference>
<sequence>MDEHLPNRAPIAVALTKRSAAPRLRLRLSIRDKILLALLMVVILMSVPYVFLIVPGLEYKTQYDVLIQNITTANSINGYIKPSIDAEIWEIIAGKKPFAQGTQYAILGDVDHRIEQMIDNSSSEKGRVKLRIIQHTLQTLRSSIDQVGIQIAQNKTFAENLVLMEEIRSITQLIEGNVQAYALFEVNRTQQQYQAMQSDLTRWAIGGLAVIMTSILFSIVAAWRISKSIYVPIKKLHDVTTTIARQDLEALVIADNADEITELGLSFNIMVGKIKELLDAKLEEHENLKKAELRVLQAQINPHFLYNTLDAIIWMAEAKRTAQIVDLVAALSRFFRITLSKGRDWITLHDEIAHIESYLAIQKIRYRDILDYQIDIPDDTRNSEMLKLTLQPLVENALYHGIKNKRNGGMIVVRGRWLDGDRLRIEVEDNGIGMTQERLAHVRELLAAGNLWMTGAMQVVEDGYGISNVNQRIKLYYGSDYGLSIESQHGRGTCVALIIPRQRGSVAQLPLALATP</sequence>
<feature type="domain" description="HAMP" evidence="6">
    <location>
        <begin position="227"/>
        <end position="279"/>
    </location>
</feature>
<comment type="caution">
    <text evidence="7">The sequence shown here is derived from an EMBL/GenBank/DDBJ whole genome shotgun (WGS) entry which is preliminary data.</text>
</comment>
<proteinExistence type="predicted"/>
<dbReference type="InterPro" id="IPR003594">
    <property type="entry name" value="HATPase_dom"/>
</dbReference>
<keyword evidence="3" id="KW-0808">Transferase</keyword>
<protein>
    <recommendedName>
        <fullName evidence="6">HAMP domain-containing protein</fullName>
    </recommendedName>
</protein>
<dbReference type="InterPro" id="IPR050640">
    <property type="entry name" value="Bact_2-comp_sensor_kinase"/>
</dbReference>
<keyword evidence="2" id="KW-0597">Phosphoprotein</keyword>
<dbReference type="Gene3D" id="6.10.340.10">
    <property type="match status" value="1"/>
</dbReference>
<accession>A0ABP9X728</accession>
<evidence type="ECO:0000256" key="2">
    <source>
        <dbReference type="ARBA" id="ARBA00022553"/>
    </source>
</evidence>
<dbReference type="EMBL" id="BAABRU010000035">
    <property type="protein sequence ID" value="GAA5531174.1"/>
    <property type="molecule type" value="Genomic_DNA"/>
</dbReference>
<dbReference type="SMART" id="SM00387">
    <property type="entry name" value="HATPase_c"/>
    <property type="match status" value="1"/>
</dbReference>
<dbReference type="InterPro" id="IPR010559">
    <property type="entry name" value="Sig_transdc_His_kin_internal"/>
</dbReference>
<gene>
    <name evidence="7" type="ORF">Hgul01_04999</name>
</gene>
<evidence type="ECO:0000313" key="8">
    <source>
        <dbReference type="Proteomes" id="UP001428290"/>
    </source>
</evidence>
<organism evidence="7 8">
    <name type="scientific">Herpetosiphon gulosus</name>
    <dbReference type="NCBI Taxonomy" id="1973496"/>
    <lineage>
        <taxon>Bacteria</taxon>
        <taxon>Bacillati</taxon>
        <taxon>Chloroflexota</taxon>
        <taxon>Chloroflexia</taxon>
        <taxon>Herpetosiphonales</taxon>
        <taxon>Herpetosiphonaceae</taxon>
        <taxon>Herpetosiphon</taxon>
    </lineage>
</organism>
<dbReference type="SUPFAM" id="SSF158472">
    <property type="entry name" value="HAMP domain-like"/>
    <property type="match status" value="1"/>
</dbReference>
<comment type="subcellular location">
    <subcellularLocation>
        <location evidence="1">Membrane</location>
    </subcellularLocation>
</comment>
<keyword evidence="5" id="KW-0472">Membrane</keyword>
<evidence type="ECO:0000256" key="5">
    <source>
        <dbReference type="SAM" id="Phobius"/>
    </source>
</evidence>
<keyword evidence="5" id="KW-1133">Transmembrane helix</keyword>
<dbReference type="SMART" id="SM00304">
    <property type="entry name" value="HAMP"/>
    <property type="match status" value="1"/>
</dbReference>